<dbReference type="Gene3D" id="3.50.50.60">
    <property type="entry name" value="FAD/NAD(P)-binding domain"/>
    <property type="match status" value="1"/>
</dbReference>
<gene>
    <name evidence="3" type="ORF">METZ01_LOCUS239971</name>
</gene>
<proteinExistence type="predicted"/>
<dbReference type="EMBL" id="UINC01061489">
    <property type="protein sequence ID" value="SVB87117.1"/>
    <property type="molecule type" value="Genomic_DNA"/>
</dbReference>
<dbReference type="PANTHER" id="PTHR13847">
    <property type="entry name" value="SARCOSINE DEHYDROGENASE-RELATED"/>
    <property type="match status" value="1"/>
</dbReference>
<feature type="transmembrane region" description="Helical" evidence="1">
    <location>
        <begin position="7"/>
        <end position="24"/>
    </location>
</feature>
<dbReference type="InterPro" id="IPR036188">
    <property type="entry name" value="FAD/NAD-bd_sf"/>
</dbReference>
<organism evidence="3">
    <name type="scientific">marine metagenome</name>
    <dbReference type="NCBI Taxonomy" id="408172"/>
    <lineage>
        <taxon>unclassified sequences</taxon>
        <taxon>metagenomes</taxon>
        <taxon>ecological metagenomes</taxon>
    </lineage>
</organism>
<evidence type="ECO:0000313" key="3">
    <source>
        <dbReference type="EMBL" id="SVB87117.1"/>
    </source>
</evidence>
<dbReference type="GO" id="GO:0005739">
    <property type="term" value="C:mitochondrion"/>
    <property type="evidence" value="ECO:0007669"/>
    <property type="project" value="TreeGrafter"/>
</dbReference>
<dbReference type="PANTHER" id="PTHR13847:SF193">
    <property type="entry name" value="PYRUVATE DEHYDROGENASE PHOSPHATASE REGULATORY SUBUNIT, MITOCHONDRIAL"/>
    <property type="match status" value="1"/>
</dbReference>
<evidence type="ECO:0000256" key="1">
    <source>
        <dbReference type="SAM" id="Phobius"/>
    </source>
</evidence>
<evidence type="ECO:0000259" key="2">
    <source>
        <dbReference type="Pfam" id="PF01266"/>
    </source>
</evidence>
<sequence>MKTHAKVAIIGGGIMGVSLLYHLTKEGWKDLVLIEKGELTSGSTWHAAGQCPHFVGSYNSAK</sequence>
<dbReference type="SUPFAM" id="SSF51905">
    <property type="entry name" value="FAD/NAD(P)-binding domain"/>
    <property type="match status" value="1"/>
</dbReference>
<keyword evidence="1" id="KW-1133">Transmembrane helix</keyword>
<reference evidence="3" key="1">
    <citation type="submission" date="2018-05" db="EMBL/GenBank/DDBJ databases">
        <authorList>
            <person name="Lanie J.A."/>
            <person name="Ng W.-L."/>
            <person name="Kazmierczak K.M."/>
            <person name="Andrzejewski T.M."/>
            <person name="Davidsen T.M."/>
            <person name="Wayne K.J."/>
            <person name="Tettelin H."/>
            <person name="Glass J.I."/>
            <person name="Rusch D."/>
            <person name="Podicherti R."/>
            <person name="Tsui H.-C.T."/>
            <person name="Winkler M.E."/>
        </authorList>
    </citation>
    <scope>NUCLEOTIDE SEQUENCE</scope>
</reference>
<accession>A0A382HJK4</accession>
<keyword evidence="1" id="KW-0812">Transmembrane</keyword>
<protein>
    <recommendedName>
        <fullName evidence="2">FAD dependent oxidoreductase domain-containing protein</fullName>
    </recommendedName>
</protein>
<dbReference type="AlphaFoldDB" id="A0A382HJK4"/>
<feature type="domain" description="FAD dependent oxidoreductase" evidence="2">
    <location>
        <begin position="6"/>
        <end position="55"/>
    </location>
</feature>
<keyword evidence="1" id="KW-0472">Membrane</keyword>
<feature type="non-terminal residue" evidence="3">
    <location>
        <position position="62"/>
    </location>
</feature>
<dbReference type="Pfam" id="PF01266">
    <property type="entry name" value="DAO"/>
    <property type="match status" value="1"/>
</dbReference>
<dbReference type="InterPro" id="IPR006076">
    <property type="entry name" value="FAD-dep_OxRdtase"/>
</dbReference>
<name>A0A382HJK4_9ZZZZ</name>